<dbReference type="Pfam" id="PF05199">
    <property type="entry name" value="GMC_oxred_C"/>
    <property type="match status" value="1"/>
</dbReference>
<dbReference type="PIRSF" id="PIRSF000137">
    <property type="entry name" value="Alcohol_oxidase"/>
    <property type="match status" value="1"/>
</dbReference>
<dbReference type="Proteomes" id="UP001107558">
    <property type="component" value="Chromosome 3"/>
</dbReference>
<comment type="cofactor">
    <cofactor evidence="1">
        <name>FAD</name>
        <dbReference type="ChEBI" id="CHEBI:57692"/>
    </cofactor>
</comment>
<sequence>MCIGFGPDNMQTSVLHVIFLGMLFASITLNYVWPTDYLTRCFPKYYYFFGINTGIIIGYDCTQNACQQSISHTLPTFDYIIVGSGAAGSVLAYRLAQANTARKVLLIEAGDIPIIESVPPRLFPFNLNNSATYNYNVQNSSNYGQAFKNGVNANCGKSIGGSTEINAMIYVCGTDDNYNQWANAAGDPSWNYTNMLQYVKKHQFMTDLALMTSSCANYHSTNGPLKVSNVGECCREFADPFNAFIRSASIDAGYNQLDDINCGPPYNGFANVRMTVFGGQRNSAARAFLLPIAATKDPATGTVLVNGVNVATGIGNCSNFNIMASREVILSAGGYGSPQILQRSGFGKAADLNACNITQLNDLPVGYNLSDHVFAVNFYTVPNIAIPDNLTLGLQSIAYRTTLRFINVNSTTAPYPDVQLMTILYDQFQVDFNIILNDRFGYKSYISDPLIAAIKLGSCTDPRASPIINGNYLSDPADVQTLIQGVKAVCALYNTPTMINKGAQPFIPPIAECANLTYCSDAYLACYLNI</sequence>
<feature type="transmembrane region" description="Helical" evidence="6">
    <location>
        <begin position="12"/>
        <end position="33"/>
    </location>
</feature>
<comment type="caution">
    <text evidence="8">The sequence shown here is derived from an EMBL/GenBank/DDBJ whole genome shotgun (WGS) entry which is preliminary data.</text>
</comment>
<organism evidence="8 9">
    <name type="scientific">Polypedilum vanderplanki</name>
    <name type="common">Sleeping chironomid midge</name>
    <dbReference type="NCBI Taxonomy" id="319348"/>
    <lineage>
        <taxon>Eukaryota</taxon>
        <taxon>Metazoa</taxon>
        <taxon>Ecdysozoa</taxon>
        <taxon>Arthropoda</taxon>
        <taxon>Hexapoda</taxon>
        <taxon>Insecta</taxon>
        <taxon>Pterygota</taxon>
        <taxon>Neoptera</taxon>
        <taxon>Endopterygota</taxon>
        <taxon>Diptera</taxon>
        <taxon>Nematocera</taxon>
        <taxon>Chironomoidea</taxon>
        <taxon>Chironomidae</taxon>
        <taxon>Chironominae</taxon>
        <taxon>Polypedilum</taxon>
        <taxon>Polypedilum</taxon>
    </lineage>
</organism>
<feature type="domain" description="Glucose-methanol-choline oxidoreductase N-terminal" evidence="7">
    <location>
        <begin position="156"/>
        <end position="179"/>
    </location>
</feature>
<reference evidence="8" key="1">
    <citation type="submission" date="2021-03" db="EMBL/GenBank/DDBJ databases">
        <title>Chromosome level genome of the anhydrobiotic midge Polypedilum vanderplanki.</title>
        <authorList>
            <person name="Yoshida Y."/>
            <person name="Kikawada T."/>
            <person name="Gusev O."/>
        </authorList>
    </citation>
    <scope>NUCLEOTIDE SEQUENCE</scope>
    <source>
        <strain evidence="8">NIAS01</strain>
        <tissue evidence="8">Whole body or cell culture</tissue>
    </source>
</reference>
<proteinExistence type="inferred from homology"/>
<dbReference type="PROSITE" id="PS00623">
    <property type="entry name" value="GMC_OXRED_1"/>
    <property type="match status" value="1"/>
</dbReference>
<dbReference type="OrthoDB" id="7733254at2759"/>
<name>A0A9J6BWY3_POLVA</name>
<keyword evidence="9" id="KW-1185">Reference proteome</keyword>
<evidence type="ECO:0000256" key="1">
    <source>
        <dbReference type="ARBA" id="ARBA00001974"/>
    </source>
</evidence>
<keyword evidence="6" id="KW-0472">Membrane</keyword>
<evidence type="ECO:0000256" key="2">
    <source>
        <dbReference type="ARBA" id="ARBA00010790"/>
    </source>
</evidence>
<keyword evidence="3 5" id="KW-0285">Flavoprotein</keyword>
<comment type="similarity">
    <text evidence="2 5">Belongs to the GMC oxidoreductase family.</text>
</comment>
<dbReference type="Gene3D" id="3.30.410.40">
    <property type="match status" value="1"/>
</dbReference>
<dbReference type="PANTHER" id="PTHR11552">
    <property type="entry name" value="GLUCOSE-METHANOL-CHOLINE GMC OXIDOREDUCTASE"/>
    <property type="match status" value="1"/>
</dbReference>
<keyword evidence="6" id="KW-0812">Transmembrane</keyword>
<dbReference type="InterPro" id="IPR036188">
    <property type="entry name" value="FAD/NAD-bd_sf"/>
</dbReference>
<protein>
    <recommendedName>
        <fullName evidence="7">Glucose-methanol-choline oxidoreductase N-terminal domain-containing protein</fullName>
    </recommendedName>
</protein>
<dbReference type="EMBL" id="JADBJN010000003">
    <property type="protein sequence ID" value="KAG5674051.1"/>
    <property type="molecule type" value="Genomic_DNA"/>
</dbReference>
<accession>A0A9J6BWY3</accession>
<evidence type="ECO:0000313" key="9">
    <source>
        <dbReference type="Proteomes" id="UP001107558"/>
    </source>
</evidence>
<dbReference type="AlphaFoldDB" id="A0A9J6BWY3"/>
<dbReference type="GO" id="GO:0050660">
    <property type="term" value="F:flavin adenine dinucleotide binding"/>
    <property type="evidence" value="ECO:0007669"/>
    <property type="project" value="InterPro"/>
</dbReference>
<evidence type="ECO:0000256" key="5">
    <source>
        <dbReference type="RuleBase" id="RU003968"/>
    </source>
</evidence>
<keyword evidence="4 5" id="KW-0274">FAD</keyword>
<dbReference type="InterPro" id="IPR000172">
    <property type="entry name" value="GMC_OxRdtase_N"/>
</dbReference>
<dbReference type="Pfam" id="PF00732">
    <property type="entry name" value="GMC_oxred_N"/>
    <property type="match status" value="1"/>
</dbReference>
<evidence type="ECO:0000256" key="4">
    <source>
        <dbReference type="ARBA" id="ARBA00022827"/>
    </source>
</evidence>
<dbReference type="InterPro" id="IPR007867">
    <property type="entry name" value="GMC_OxRtase_C"/>
</dbReference>
<dbReference type="GO" id="GO:0016614">
    <property type="term" value="F:oxidoreductase activity, acting on CH-OH group of donors"/>
    <property type="evidence" value="ECO:0007669"/>
    <property type="project" value="InterPro"/>
</dbReference>
<dbReference type="SUPFAM" id="SSF54373">
    <property type="entry name" value="FAD-linked reductases, C-terminal domain"/>
    <property type="match status" value="1"/>
</dbReference>
<keyword evidence="6" id="KW-1133">Transmembrane helix</keyword>
<evidence type="ECO:0000256" key="6">
    <source>
        <dbReference type="SAM" id="Phobius"/>
    </source>
</evidence>
<dbReference type="InterPro" id="IPR012132">
    <property type="entry name" value="GMC_OxRdtase"/>
</dbReference>
<dbReference type="PANTHER" id="PTHR11552:SF147">
    <property type="entry name" value="CHOLINE DEHYDROGENASE, MITOCHONDRIAL"/>
    <property type="match status" value="1"/>
</dbReference>
<evidence type="ECO:0000256" key="3">
    <source>
        <dbReference type="ARBA" id="ARBA00022630"/>
    </source>
</evidence>
<gene>
    <name evidence="8" type="ORF">PVAND_004040</name>
</gene>
<dbReference type="SUPFAM" id="SSF51905">
    <property type="entry name" value="FAD/NAD(P)-binding domain"/>
    <property type="match status" value="1"/>
</dbReference>
<dbReference type="Gene3D" id="3.50.50.60">
    <property type="entry name" value="FAD/NAD(P)-binding domain"/>
    <property type="match status" value="1"/>
</dbReference>
<evidence type="ECO:0000259" key="7">
    <source>
        <dbReference type="PROSITE" id="PS00623"/>
    </source>
</evidence>
<evidence type="ECO:0000313" key="8">
    <source>
        <dbReference type="EMBL" id="KAG5674051.1"/>
    </source>
</evidence>